<dbReference type="InterPro" id="IPR001898">
    <property type="entry name" value="SLC13A/DASS"/>
</dbReference>
<sequence>MINRKNNQTLSRLVKGAIFVGTYPTRKLEDVLEFIKIHTKIAGQNPRWNSRAVSIFLSLLIVSLGVYYYAKSTSMPREASLMVFIFVFACLLWVSEAIPLFATSLLIIGLQVLLLANPGEWQMLGFENPELQPDFRHYFQPLSEPVIYLFLGGFILAHACVKRGVDQTLATWVLKYFGKSPSMLMLGVSGFTALFSMWMSNTATTAMMITLIGPIMAQIKDEKKFKIGLLLAIPFSANIGGMGTPIGSPPNAIALGFLQNKGIGIGFVEWMLIAVPIVIILIGAMLLFIKWMYPPKIKKIFVELNPGDLDPKKVFVMFIFILTVGLWITEKLHGLPTSVVALIPAVVFSVTGLITKSDINGLEWNVLILIAGGIALGRGMTDTGLDRMVIGFLPKDIHVLLLAIMLFTLLLSTVISNTAAANLVIPIGISAAYSDGFADVLLAREIAFFAAMSASLAMALPVSTPPNALAYSTGFIQSKEFVKTGVFIGFVGIVFVYLVGGFLFNLIF</sequence>
<keyword evidence="4 6" id="KW-1133">Transmembrane helix</keyword>
<dbReference type="Pfam" id="PF03600">
    <property type="entry name" value="CitMHS"/>
    <property type="match status" value="1"/>
</dbReference>
<comment type="caution">
    <text evidence="8">The sequence shown here is derived from an EMBL/GenBank/DDBJ whole genome shotgun (WGS) entry which is preliminary data.</text>
</comment>
<evidence type="ECO:0000256" key="6">
    <source>
        <dbReference type="SAM" id="Phobius"/>
    </source>
</evidence>
<feature type="domain" description="Citrate transporter-like" evidence="7">
    <location>
        <begin position="91"/>
        <end position="436"/>
    </location>
</feature>
<feature type="transmembrane region" description="Helical" evidence="6">
    <location>
        <begin position="227"/>
        <end position="247"/>
    </location>
</feature>
<keyword evidence="3 6" id="KW-0812">Transmembrane</keyword>
<feature type="transmembrane region" description="Helical" evidence="6">
    <location>
        <begin position="82"/>
        <end position="115"/>
    </location>
</feature>
<evidence type="ECO:0000256" key="2">
    <source>
        <dbReference type="ARBA" id="ARBA00022448"/>
    </source>
</evidence>
<evidence type="ECO:0000313" key="8">
    <source>
        <dbReference type="EMBL" id="RCX04971.1"/>
    </source>
</evidence>
<feature type="transmembrane region" description="Helical" evidence="6">
    <location>
        <begin position="146"/>
        <end position="165"/>
    </location>
</feature>
<dbReference type="GO" id="GO:0005886">
    <property type="term" value="C:plasma membrane"/>
    <property type="evidence" value="ECO:0007669"/>
    <property type="project" value="TreeGrafter"/>
</dbReference>
<evidence type="ECO:0000313" key="9">
    <source>
        <dbReference type="Proteomes" id="UP000253517"/>
    </source>
</evidence>
<feature type="transmembrane region" description="Helical" evidence="6">
    <location>
        <begin position="267"/>
        <end position="293"/>
    </location>
</feature>
<dbReference type="CDD" id="cd01115">
    <property type="entry name" value="SLC13_permease"/>
    <property type="match status" value="1"/>
</dbReference>
<dbReference type="EMBL" id="QPJS01000001">
    <property type="protein sequence ID" value="RCX04971.1"/>
    <property type="molecule type" value="Genomic_DNA"/>
</dbReference>
<feature type="transmembrane region" description="Helical" evidence="6">
    <location>
        <begin position="335"/>
        <end position="355"/>
    </location>
</feature>
<dbReference type="AlphaFoldDB" id="A0A369A747"/>
<proteinExistence type="predicted"/>
<accession>A0A369A747</accession>
<organism evidence="8 9">
    <name type="scientific">Schleiferia thermophila</name>
    <dbReference type="NCBI Taxonomy" id="884107"/>
    <lineage>
        <taxon>Bacteria</taxon>
        <taxon>Pseudomonadati</taxon>
        <taxon>Bacteroidota</taxon>
        <taxon>Flavobacteriia</taxon>
        <taxon>Flavobacteriales</taxon>
        <taxon>Schleiferiaceae</taxon>
        <taxon>Schleiferia</taxon>
    </lineage>
</organism>
<keyword evidence="5 6" id="KW-0472">Membrane</keyword>
<feature type="transmembrane region" description="Helical" evidence="6">
    <location>
        <begin position="52"/>
        <end position="70"/>
    </location>
</feature>
<dbReference type="Proteomes" id="UP000253517">
    <property type="component" value="Unassembled WGS sequence"/>
</dbReference>
<feature type="transmembrane region" description="Helical" evidence="6">
    <location>
        <begin position="446"/>
        <end position="464"/>
    </location>
</feature>
<dbReference type="GO" id="GO:0005315">
    <property type="term" value="F:phosphate transmembrane transporter activity"/>
    <property type="evidence" value="ECO:0007669"/>
    <property type="project" value="TreeGrafter"/>
</dbReference>
<dbReference type="PANTHER" id="PTHR10283">
    <property type="entry name" value="SOLUTE CARRIER FAMILY 13 MEMBER"/>
    <property type="match status" value="1"/>
</dbReference>
<reference evidence="8 9" key="1">
    <citation type="submission" date="2018-07" db="EMBL/GenBank/DDBJ databases">
        <title>Genomic Encyclopedia of Type Strains, Phase IV (KMG-IV): sequencing the most valuable type-strain genomes for metagenomic binning, comparative biology and taxonomic classification.</title>
        <authorList>
            <person name="Goeker M."/>
        </authorList>
    </citation>
    <scope>NUCLEOTIDE SEQUENCE [LARGE SCALE GENOMIC DNA]</scope>
    <source>
        <strain evidence="8 9">DSM 21410</strain>
    </source>
</reference>
<feature type="transmembrane region" description="Helical" evidence="6">
    <location>
        <begin position="362"/>
        <end position="380"/>
    </location>
</feature>
<dbReference type="RefSeq" id="WP_051889245.1">
    <property type="nucleotide sequence ID" value="NZ_BHZF01000001.1"/>
</dbReference>
<dbReference type="PANTHER" id="PTHR10283:SF92">
    <property type="entry name" value="LOW-AFFINITY PHOSPHATE TRANSPORTER PHO91"/>
    <property type="match status" value="1"/>
</dbReference>
<dbReference type="InterPro" id="IPR004680">
    <property type="entry name" value="Cit_transptr-like_dom"/>
</dbReference>
<feature type="transmembrane region" description="Helical" evidence="6">
    <location>
        <begin position="400"/>
        <end position="425"/>
    </location>
</feature>
<evidence type="ECO:0000256" key="4">
    <source>
        <dbReference type="ARBA" id="ARBA00022989"/>
    </source>
</evidence>
<evidence type="ECO:0000256" key="1">
    <source>
        <dbReference type="ARBA" id="ARBA00004141"/>
    </source>
</evidence>
<feature type="transmembrane region" description="Helical" evidence="6">
    <location>
        <begin position="484"/>
        <end position="507"/>
    </location>
</feature>
<name>A0A369A747_9FLAO</name>
<keyword evidence="9" id="KW-1185">Reference proteome</keyword>
<evidence type="ECO:0000256" key="5">
    <source>
        <dbReference type="ARBA" id="ARBA00023136"/>
    </source>
</evidence>
<evidence type="ECO:0000256" key="3">
    <source>
        <dbReference type="ARBA" id="ARBA00022692"/>
    </source>
</evidence>
<keyword evidence="2" id="KW-0813">Transport</keyword>
<gene>
    <name evidence="8" type="ORF">DES35_101250</name>
</gene>
<comment type="subcellular location">
    <subcellularLocation>
        <location evidence="1">Membrane</location>
        <topology evidence="1">Multi-pass membrane protein</topology>
    </subcellularLocation>
</comment>
<dbReference type="NCBIfam" id="TIGR00785">
    <property type="entry name" value="dass"/>
    <property type="match status" value="1"/>
</dbReference>
<evidence type="ECO:0000259" key="7">
    <source>
        <dbReference type="Pfam" id="PF03600"/>
    </source>
</evidence>
<protein>
    <submittedName>
        <fullName evidence="8">Sodium-dependent dicarboxylate transporter 2/3/5</fullName>
    </submittedName>
</protein>
<feature type="transmembrane region" description="Helical" evidence="6">
    <location>
        <begin position="314"/>
        <end position="329"/>
    </location>
</feature>
<feature type="transmembrane region" description="Helical" evidence="6">
    <location>
        <begin position="185"/>
        <end position="215"/>
    </location>
</feature>